<comment type="caution">
    <text evidence="1">The sequence shown here is derived from an EMBL/GenBank/DDBJ whole genome shotgun (WGS) entry which is preliminary data.</text>
</comment>
<evidence type="ECO:0000313" key="2">
    <source>
        <dbReference type="Proteomes" id="UP000019183"/>
    </source>
</evidence>
<dbReference type="AlphaFoldDB" id="W1DKJ1"/>
<reference evidence="1" key="1">
    <citation type="submission" date="2013-10" db="EMBL/GenBank/DDBJ databases">
        <title>Antibiotic resistance diversity of beta-lactamase producers in the General Hospital Vienna.</title>
        <authorList>
            <person name="Barisic I."/>
            <person name="Mitteregger D."/>
            <person name="Hirschl A.M."/>
            <person name="Noehammer C."/>
            <person name="Wiesinger-Mayr H."/>
        </authorList>
    </citation>
    <scope>NUCLEOTIDE SEQUENCE [LARGE SCALE GENOMIC DNA]</scope>
    <source>
        <strain evidence="1">IS43</strain>
    </source>
</reference>
<sequence length="41" mass="4835">MVLNHNGTYTTWSRDGEKIKDQKPQLSLLLQVLTDEKTLYR</sequence>
<dbReference type="EMBL" id="CBWK010000447">
    <property type="protein sequence ID" value="CDL10131.1"/>
    <property type="molecule type" value="Genomic_DNA"/>
</dbReference>
<dbReference type="Proteomes" id="UP000019183">
    <property type="component" value="Unassembled WGS sequence"/>
</dbReference>
<keyword evidence="2" id="KW-1185">Reference proteome</keyword>
<keyword evidence="1" id="KW-0378">Hydrolase</keyword>
<accession>W1DKJ1</accession>
<organism evidence="1 2">
    <name type="scientific">Klebsiella pneumoniae IS43</name>
    <dbReference type="NCBI Taxonomy" id="1432552"/>
    <lineage>
        <taxon>Bacteria</taxon>
        <taxon>Pseudomonadati</taxon>
        <taxon>Pseudomonadota</taxon>
        <taxon>Gammaproteobacteria</taxon>
        <taxon>Enterobacterales</taxon>
        <taxon>Enterobacteriaceae</taxon>
        <taxon>Klebsiella/Raoultella group</taxon>
        <taxon>Klebsiella</taxon>
        <taxon>Klebsiella pneumoniae complex</taxon>
    </lineage>
</organism>
<dbReference type="GO" id="GO:0016787">
    <property type="term" value="F:hydrolase activity"/>
    <property type="evidence" value="ECO:0007669"/>
    <property type="project" value="UniProtKB-KW"/>
</dbReference>
<evidence type="ECO:0000313" key="1">
    <source>
        <dbReference type="EMBL" id="CDL10131.1"/>
    </source>
</evidence>
<proteinExistence type="predicted"/>
<protein>
    <submittedName>
        <fullName evidence="1">FIG001881: hydrolase of alkaline phosphatase superfamily</fullName>
    </submittedName>
</protein>
<name>W1DKJ1_KLEPN</name>